<dbReference type="GO" id="GO:0009966">
    <property type="term" value="P:regulation of signal transduction"/>
    <property type="evidence" value="ECO:0007669"/>
    <property type="project" value="InterPro"/>
</dbReference>
<evidence type="ECO:0000313" key="3">
    <source>
        <dbReference type="Proteomes" id="UP000094285"/>
    </source>
</evidence>
<accession>A0A1E4SQB8</accession>
<dbReference type="InterPro" id="IPR007304">
    <property type="entry name" value="TAP46-like"/>
</dbReference>
<dbReference type="Proteomes" id="UP000094285">
    <property type="component" value="Unassembled WGS sequence"/>
</dbReference>
<feature type="compositionally biased region" description="Basic and acidic residues" evidence="1">
    <location>
        <begin position="347"/>
        <end position="360"/>
    </location>
</feature>
<gene>
    <name evidence="2" type="ORF">CANTADRAFT_3789</name>
</gene>
<dbReference type="OrthoDB" id="10261753at2759"/>
<dbReference type="GeneID" id="30982872"/>
<dbReference type="RefSeq" id="XP_020066832.1">
    <property type="nucleotide sequence ID" value="XM_020208735.1"/>
</dbReference>
<dbReference type="Gene3D" id="1.25.40.540">
    <property type="entry name" value="TAP42-like family"/>
    <property type="match status" value="1"/>
</dbReference>
<feature type="compositionally biased region" description="Acidic residues" evidence="1">
    <location>
        <begin position="337"/>
        <end position="346"/>
    </location>
</feature>
<organism evidence="2 3">
    <name type="scientific">Suhomyces tanzawaensis NRRL Y-17324</name>
    <dbReference type="NCBI Taxonomy" id="984487"/>
    <lineage>
        <taxon>Eukaryota</taxon>
        <taxon>Fungi</taxon>
        <taxon>Dikarya</taxon>
        <taxon>Ascomycota</taxon>
        <taxon>Saccharomycotina</taxon>
        <taxon>Pichiomycetes</taxon>
        <taxon>Debaryomycetaceae</taxon>
        <taxon>Suhomyces</taxon>
    </lineage>
</organism>
<dbReference type="PANTHER" id="PTHR10933:SF9">
    <property type="entry name" value="IMMUNOGLOBULIN-BINDING PROTEIN 1"/>
    <property type="match status" value="1"/>
</dbReference>
<reference evidence="3" key="1">
    <citation type="submission" date="2016-05" db="EMBL/GenBank/DDBJ databases">
        <title>Comparative genomics of biotechnologically important yeasts.</title>
        <authorList>
            <consortium name="DOE Joint Genome Institute"/>
            <person name="Riley R."/>
            <person name="Haridas S."/>
            <person name="Wolfe K.H."/>
            <person name="Lopes M.R."/>
            <person name="Hittinger C.T."/>
            <person name="Goker M."/>
            <person name="Salamov A."/>
            <person name="Wisecaver J."/>
            <person name="Long T.M."/>
            <person name="Aerts A.L."/>
            <person name="Barry K."/>
            <person name="Choi C."/>
            <person name="Clum A."/>
            <person name="Coughlan A.Y."/>
            <person name="Deshpande S."/>
            <person name="Douglass A.P."/>
            <person name="Hanson S.J."/>
            <person name="Klenk H.-P."/>
            <person name="Labutti K."/>
            <person name="Lapidus A."/>
            <person name="Lindquist E."/>
            <person name="Lipzen A."/>
            <person name="Meier-Kolthoff J.P."/>
            <person name="Ohm R.A."/>
            <person name="Otillar R.P."/>
            <person name="Pangilinan J."/>
            <person name="Peng Y."/>
            <person name="Rokas A."/>
            <person name="Rosa C.A."/>
            <person name="Scheuner C."/>
            <person name="Sibirny A.A."/>
            <person name="Slot J.C."/>
            <person name="Stielow J.B."/>
            <person name="Sun H."/>
            <person name="Kurtzman C.P."/>
            <person name="Blackwell M."/>
            <person name="Grigoriev I.V."/>
            <person name="Jeffries T.W."/>
        </authorList>
    </citation>
    <scope>NUCLEOTIDE SEQUENCE [LARGE SCALE GENOMIC DNA]</scope>
    <source>
        <strain evidence="3">NRRL Y-17324</strain>
    </source>
</reference>
<dbReference type="STRING" id="984487.A0A1E4SQB8"/>
<dbReference type="InterPro" id="IPR038511">
    <property type="entry name" value="TAP42/TAP46-like_sf"/>
</dbReference>
<dbReference type="GO" id="GO:0005829">
    <property type="term" value="C:cytosol"/>
    <property type="evidence" value="ECO:0007669"/>
    <property type="project" value="TreeGrafter"/>
</dbReference>
<dbReference type="Pfam" id="PF04177">
    <property type="entry name" value="TAP42"/>
    <property type="match status" value="1"/>
</dbReference>
<name>A0A1E4SQB8_9ASCO</name>
<dbReference type="PANTHER" id="PTHR10933">
    <property type="entry name" value="IMMUNOGLOBULIN-BINDING PROTEIN 1"/>
    <property type="match status" value="1"/>
</dbReference>
<dbReference type="AlphaFoldDB" id="A0A1E4SQB8"/>
<keyword evidence="3" id="KW-1185">Reference proteome</keyword>
<protein>
    <submittedName>
        <fullName evidence="2">TAP42-like protein</fullName>
    </submittedName>
</protein>
<dbReference type="EMBL" id="KV453909">
    <property type="protein sequence ID" value="ODV81710.1"/>
    <property type="molecule type" value="Genomic_DNA"/>
</dbReference>
<dbReference type="GO" id="GO:0051721">
    <property type="term" value="F:protein phosphatase 2A binding"/>
    <property type="evidence" value="ECO:0007669"/>
    <property type="project" value="TreeGrafter"/>
</dbReference>
<proteinExistence type="predicted"/>
<evidence type="ECO:0000256" key="1">
    <source>
        <dbReference type="SAM" id="MobiDB-lite"/>
    </source>
</evidence>
<evidence type="ECO:0000313" key="2">
    <source>
        <dbReference type="EMBL" id="ODV81710.1"/>
    </source>
</evidence>
<sequence length="371" mass="43168">MSQDLTISQRYRHAIKQFRDQKNSGERRDSPLFQQNLHQLIREFTLIKSIVDDLHLFSDNESLKEVNTNYIPFLNTSYYLASLLINSTESEDKQKDPLDAKVYNLKQAKSLLLHYLIDLQNYGILSKSQGARLDTFKHFANPSLDEIVSYSNNPAQKRQDKIENYKLEKELNNKLSILDEHYSKSEEEENEESIFDRFDEEIIGQIFVDQLRLFSIDSFNTLETITMEIQVIANRPKLKKIQELPNDARAKDISAENDYGYTPRLEELPFNKTSVSDLLSKQGKILRPFTITSNRQQLKEKVFGTGQVLPSMTVEEYLDYELANGKMMKEEVKDTNESDTDDSEDELEKRHWDDWKDENPKGAGNMKANIG</sequence>
<feature type="region of interest" description="Disordered" evidence="1">
    <location>
        <begin position="329"/>
        <end position="371"/>
    </location>
</feature>
<dbReference type="GO" id="GO:0035303">
    <property type="term" value="P:regulation of dephosphorylation"/>
    <property type="evidence" value="ECO:0007669"/>
    <property type="project" value="TreeGrafter"/>
</dbReference>